<evidence type="ECO:0000313" key="3">
    <source>
        <dbReference type="EMBL" id="KAK7015150.1"/>
    </source>
</evidence>
<dbReference type="InterPro" id="IPR041457">
    <property type="entry name" value="CxC2_KDZ-assoc"/>
</dbReference>
<name>A0AAW0APG5_9AGAR</name>
<comment type="caution">
    <text evidence="3">The sequence shown here is derived from an EMBL/GenBank/DDBJ whole genome shotgun (WGS) entry which is preliminary data.</text>
</comment>
<feature type="region of interest" description="Disordered" evidence="1">
    <location>
        <begin position="683"/>
        <end position="718"/>
    </location>
</feature>
<evidence type="ECO:0000313" key="4">
    <source>
        <dbReference type="Proteomes" id="UP001383192"/>
    </source>
</evidence>
<dbReference type="AlphaFoldDB" id="A0AAW0APG5"/>
<evidence type="ECO:0000259" key="2">
    <source>
        <dbReference type="Pfam" id="PF18803"/>
    </source>
</evidence>
<feature type="domain" description="CxC2-like cysteine cluster KDZ transposase-associated" evidence="2">
    <location>
        <begin position="203"/>
        <end position="305"/>
    </location>
</feature>
<gene>
    <name evidence="3" type="ORF">VNI00_019198</name>
</gene>
<sequence length="1118" mass="127566">MSQIALTSRLSHCLAPMPRVSNTSKTNKRFVTNASLVQREKAITSTSKGIFQKTIKVPIAPLPEPSTEPEACHELVENAGWNPGCMFVDELEFDTAANAAEPCRVKVTKSKAKRYQDSDTPLLGWLEKHREEYLDWMFVTEGRGRIFDNRCSNTGCNGEPLHRCLDCVGYAMVCKDCIVMAHRSLPCHQVQTWNGHHFSPTSLRDLGLYMQLGHLCGISCNKPLLQENFVIMDVNGIHTVRVAFCGCTDIEPRNQLLEFGVWPTTYKEPQSGVSFNLLRNFHLMNLKGHIPPTDYYHALTRMSDGDGMSPPPDRSVQFRTVIREWRHVKMGKRAGRGHDPSGLAGTSQGGNMVMCRACPQPGLNLPVGWEDAPPEARWIYALIVSIDANFKQKARARPGDARDPTLGPGFGCFVPHQRYIEEVATQTKQEEISHCVGFSAIWNANKKKSKGLRATGVGSVVCSRHGMFRPNGMGDLQKGERYINMDCIFLMSMMDIVARGLKMLYVTYDIACQWSINFFERMQDRPSEWHLPKNINIVFRVPKFHLPAHTEKCHAPYALDYTEGVGDTDGESPERNWSELNESARSLSMMTEGARFDTTDDVCNDWNHEKTLDLADSLLKKLIKGISNMVIFTRAYSAFTEALKHQHSAELLKWEKQVFDWEQGRSKDCPYEMPTSSITLAKVKKSVADEEKRREQSGENRRQTRSSASNVQKTDDGEIDTTLSGLMIEMLEIEEVQVSIASVASASNLTLYQETDLQNRRTTLLKRIRRMQENQFLHMPAVRHLIYANDEEPEREPETIRLLFPSSMSADDRISMVPAYATSLEDQLRYAQAFESLSVLRGLLRARTVTYQHSEQVTPSQRTFTRLNTLRTQIEAKIKSASEAYRLARAAVLKLRGKGDWERVLRELRIEDVRGIGERVAREEELETFRKAQTRAGVDPKDIQNILRGKSSSLPMIFVDPELEPIEKKNISWIWYTYGEQIGDSAEGASSKEVEASLRVEWCKTRARARRAREEVILVEEEMRRAIDFCRSKSIWWEEQKGRREGLEKWLDEGLRAYASEQAAMEHRRAMTWFQKLYGVRERAKVIREWVDNPTQDLEDNLSRLPALEIEVEDDATE</sequence>
<organism evidence="3 4">
    <name type="scientific">Paramarasmius palmivorus</name>
    <dbReference type="NCBI Taxonomy" id="297713"/>
    <lineage>
        <taxon>Eukaryota</taxon>
        <taxon>Fungi</taxon>
        <taxon>Dikarya</taxon>
        <taxon>Basidiomycota</taxon>
        <taxon>Agaricomycotina</taxon>
        <taxon>Agaricomycetes</taxon>
        <taxon>Agaricomycetidae</taxon>
        <taxon>Agaricales</taxon>
        <taxon>Marasmiineae</taxon>
        <taxon>Marasmiaceae</taxon>
        <taxon>Paramarasmius</taxon>
    </lineage>
</organism>
<proteinExistence type="predicted"/>
<protein>
    <recommendedName>
        <fullName evidence="2">CxC2-like cysteine cluster KDZ transposase-associated domain-containing protein</fullName>
    </recommendedName>
</protein>
<dbReference type="EMBL" id="JAYKXP010000330">
    <property type="protein sequence ID" value="KAK7015150.1"/>
    <property type="molecule type" value="Genomic_DNA"/>
</dbReference>
<dbReference type="PANTHER" id="PTHR33096">
    <property type="entry name" value="CXC2 DOMAIN-CONTAINING PROTEIN"/>
    <property type="match status" value="1"/>
</dbReference>
<evidence type="ECO:0000256" key="1">
    <source>
        <dbReference type="SAM" id="MobiDB-lite"/>
    </source>
</evidence>
<dbReference type="Pfam" id="PF18803">
    <property type="entry name" value="CxC2"/>
    <property type="match status" value="1"/>
</dbReference>
<reference evidence="3 4" key="1">
    <citation type="submission" date="2024-01" db="EMBL/GenBank/DDBJ databases">
        <title>A draft genome for a cacao thread blight-causing isolate of Paramarasmius palmivorus.</title>
        <authorList>
            <person name="Baruah I.K."/>
            <person name="Bukari Y."/>
            <person name="Amoako-Attah I."/>
            <person name="Meinhardt L.W."/>
            <person name="Bailey B.A."/>
            <person name="Cohen S.P."/>
        </authorList>
    </citation>
    <scope>NUCLEOTIDE SEQUENCE [LARGE SCALE GENOMIC DNA]</scope>
    <source>
        <strain evidence="3 4">GH-12</strain>
    </source>
</reference>
<dbReference type="Pfam" id="PF18758">
    <property type="entry name" value="KDZ"/>
    <property type="match status" value="1"/>
</dbReference>
<dbReference type="PANTHER" id="PTHR33096:SF1">
    <property type="entry name" value="CXC1-LIKE CYSTEINE CLUSTER ASSOCIATED WITH KDZ TRANSPOSASES DOMAIN-CONTAINING PROTEIN"/>
    <property type="match status" value="1"/>
</dbReference>
<feature type="compositionally biased region" description="Basic and acidic residues" evidence="1">
    <location>
        <begin position="686"/>
        <end position="702"/>
    </location>
</feature>
<dbReference type="InterPro" id="IPR040521">
    <property type="entry name" value="KDZ"/>
</dbReference>
<accession>A0AAW0APG5</accession>
<dbReference type="Proteomes" id="UP001383192">
    <property type="component" value="Unassembled WGS sequence"/>
</dbReference>
<keyword evidence="4" id="KW-1185">Reference proteome</keyword>